<dbReference type="InterPro" id="IPR036390">
    <property type="entry name" value="WH_DNA-bd_sf"/>
</dbReference>
<evidence type="ECO:0000256" key="1">
    <source>
        <dbReference type="ARBA" id="ARBA00006479"/>
    </source>
</evidence>
<keyword evidence="2" id="KW-0808">Transferase</keyword>
<dbReference type="STRING" id="675864.SAMN04489747_1930"/>
<dbReference type="PANTHER" id="PTHR18964">
    <property type="entry name" value="ROK (REPRESSOR, ORF, KINASE) FAMILY"/>
    <property type="match status" value="1"/>
</dbReference>
<dbReference type="SUPFAM" id="SSF46785">
    <property type="entry name" value="Winged helix' DNA-binding domain"/>
    <property type="match status" value="1"/>
</dbReference>
<reference evidence="2 3" key="1">
    <citation type="submission" date="2016-10" db="EMBL/GenBank/DDBJ databases">
        <authorList>
            <person name="de Groot N.N."/>
        </authorList>
    </citation>
    <scope>NUCLEOTIDE SEQUENCE [LARGE SCALE GENOMIC DNA]</scope>
    <source>
        <strain evidence="2 3">MON 2.2</strain>
    </source>
</reference>
<organism evidence="2 3">
    <name type="scientific">Auraticoccus monumenti</name>
    <dbReference type="NCBI Taxonomy" id="675864"/>
    <lineage>
        <taxon>Bacteria</taxon>
        <taxon>Bacillati</taxon>
        <taxon>Actinomycetota</taxon>
        <taxon>Actinomycetes</taxon>
        <taxon>Propionibacteriales</taxon>
        <taxon>Propionibacteriaceae</taxon>
        <taxon>Auraticoccus</taxon>
    </lineage>
</organism>
<dbReference type="Proteomes" id="UP000198546">
    <property type="component" value="Chromosome i"/>
</dbReference>
<dbReference type="GO" id="GO:0016301">
    <property type="term" value="F:kinase activity"/>
    <property type="evidence" value="ECO:0007669"/>
    <property type="project" value="UniProtKB-KW"/>
</dbReference>
<dbReference type="Gene3D" id="1.10.10.10">
    <property type="entry name" value="Winged helix-like DNA-binding domain superfamily/Winged helix DNA-binding domain"/>
    <property type="match status" value="1"/>
</dbReference>
<name>A0A1G6Y8M6_9ACTN</name>
<accession>A0A1G6Y8M6</accession>
<dbReference type="Pfam" id="PF00480">
    <property type="entry name" value="ROK"/>
    <property type="match status" value="1"/>
</dbReference>
<dbReference type="InterPro" id="IPR000600">
    <property type="entry name" value="ROK"/>
</dbReference>
<dbReference type="EMBL" id="LT629688">
    <property type="protein sequence ID" value="SDD86621.1"/>
    <property type="molecule type" value="Genomic_DNA"/>
</dbReference>
<dbReference type="PANTHER" id="PTHR18964:SF173">
    <property type="entry name" value="GLUCOKINASE"/>
    <property type="match status" value="1"/>
</dbReference>
<dbReference type="SUPFAM" id="SSF53067">
    <property type="entry name" value="Actin-like ATPase domain"/>
    <property type="match status" value="1"/>
</dbReference>
<keyword evidence="2" id="KW-0418">Kinase</keyword>
<dbReference type="Gene3D" id="3.30.420.40">
    <property type="match status" value="2"/>
</dbReference>
<evidence type="ECO:0000313" key="3">
    <source>
        <dbReference type="Proteomes" id="UP000198546"/>
    </source>
</evidence>
<gene>
    <name evidence="2" type="ORF">SAMN04489747_1930</name>
</gene>
<evidence type="ECO:0000313" key="2">
    <source>
        <dbReference type="EMBL" id="SDD86621.1"/>
    </source>
</evidence>
<sequence>MVDTRGSNLPRLADYNQTVVLEAIRRRPEGVSRVELGEITRLTPQTISNITRRLMSTGVVDEGERVTAGRGKPRTLLQVRPDRWHAVGVHIDPRLLTVLCLDLAGGVHRRITHPTPGAPDPVHAVQLIRDLADEVLTDVDPTTVLGLGVAAPGPIDVVAGRLHRPPQLNGWEDVALRADLHRATGWPVLLDKDVTAAVTGEQWSSEGTRGDFLYLYLGTGIAAGAVLGGVVHRGSTNNAGEVGDTLVTRRATDPDPTRSGRLHTTTLPGSLVRRAAESGVLAATDATDSSGAFAELCRMADTGHRGAVRLLRTAGRDLAAGVAPLLNFLDLGTLVVGGPVWPRLAAHQLPVLQERLPPMLAARDELVVRTSRLAELGAAQGAAALVLDHFLSPRPAGLVME</sequence>
<comment type="similarity">
    <text evidence="1">Belongs to the ROK (NagC/XylR) family.</text>
</comment>
<proteinExistence type="inferred from homology"/>
<dbReference type="InterPro" id="IPR043129">
    <property type="entry name" value="ATPase_NBD"/>
</dbReference>
<dbReference type="AlphaFoldDB" id="A0A1G6Y8M6"/>
<protein>
    <submittedName>
        <fullName evidence="2">Sugar kinase of the NBD/HSP70 family, may contain an N-terminal HTH domain</fullName>
    </submittedName>
</protein>
<dbReference type="InterPro" id="IPR036388">
    <property type="entry name" value="WH-like_DNA-bd_sf"/>
</dbReference>
<keyword evidence="3" id="KW-1185">Reference proteome</keyword>